<keyword evidence="3" id="KW-1185">Reference proteome</keyword>
<dbReference type="Proteomes" id="UP001448207">
    <property type="component" value="Unassembled WGS sequence"/>
</dbReference>
<evidence type="ECO:0008006" key="4">
    <source>
        <dbReference type="Google" id="ProtNLM"/>
    </source>
</evidence>
<comment type="caution">
    <text evidence="2">The sequence shown here is derived from an EMBL/GenBank/DDBJ whole genome shotgun (WGS) entry which is preliminary data.</text>
</comment>
<evidence type="ECO:0000313" key="2">
    <source>
        <dbReference type="EMBL" id="KAL0097957.1"/>
    </source>
</evidence>
<feature type="signal peptide" evidence="1">
    <location>
        <begin position="1"/>
        <end position="21"/>
    </location>
</feature>
<gene>
    <name evidence="2" type="ORF">J3Q64DRAFT_1694360</name>
</gene>
<name>A0ABR3BJ74_PHYBL</name>
<proteinExistence type="predicted"/>
<organism evidence="2 3">
    <name type="scientific">Phycomyces blakesleeanus</name>
    <dbReference type="NCBI Taxonomy" id="4837"/>
    <lineage>
        <taxon>Eukaryota</taxon>
        <taxon>Fungi</taxon>
        <taxon>Fungi incertae sedis</taxon>
        <taxon>Mucoromycota</taxon>
        <taxon>Mucoromycotina</taxon>
        <taxon>Mucoromycetes</taxon>
        <taxon>Mucorales</taxon>
        <taxon>Phycomycetaceae</taxon>
        <taxon>Phycomyces</taxon>
    </lineage>
</organism>
<accession>A0ABR3BJ74</accession>
<feature type="chain" id="PRO_5045831018" description="Secreted protein" evidence="1">
    <location>
        <begin position="22"/>
        <end position="155"/>
    </location>
</feature>
<sequence>MLASTLLQTILALSIVAQVLALLANTACPTPRKTLSSLHQPWQSEASTGTEADECDSKLIIDGICISNFPPQFVKYNNTDSKPADSPYRGPRKLVQNRYIICTTGGCHGVLSRISRQNGFCPQYSTRVKKSWLDARGGTDFPCKPFLIGQDIELL</sequence>
<protein>
    <recommendedName>
        <fullName evidence="4">Secreted protein</fullName>
    </recommendedName>
</protein>
<dbReference type="EMBL" id="JBCLYO010000001">
    <property type="protein sequence ID" value="KAL0097957.1"/>
    <property type="molecule type" value="Genomic_DNA"/>
</dbReference>
<evidence type="ECO:0000313" key="3">
    <source>
        <dbReference type="Proteomes" id="UP001448207"/>
    </source>
</evidence>
<reference evidence="2 3" key="1">
    <citation type="submission" date="2024-04" db="EMBL/GenBank/DDBJ databases">
        <title>Symmetric and asymmetric DNA N6-adenine methylation regulates different biological responses in Mucorales.</title>
        <authorList>
            <consortium name="Lawrence Berkeley National Laboratory"/>
            <person name="Lax C."/>
            <person name="Mondo S.J."/>
            <person name="Osorio-Concepcion M."/>
            <person name="Muszewska A."/>
            <person name="Corrochano-Luque M."/>
            <person name="Gutierrez G."/>
            <person name="Riley R."/>
            <person name="Lipzen A."/>
            <person name="Guo J."/>
            <person name="Hundley H."/>
            <person name="Amirebrahimi M."/>
            <person name="Ng V."/>
            <person name="Lorenzo-Gutierrez D."/>
            <person name="Binder U."/>
            <person name="Yang J."/>
            <person name="Song Y."/>
            <person name="Canovas D."/>
            <person name="Navarro E."/>
            <person name="Freitag M."/>
            <person name="Gabaldon T."/>
            <person name="Grigoriev I.V."/>
            <person name="Corrochano L.M."/>
            <person name="Nicolas F.E."/>
            <person name="Garre V."/>
        </authorList>
    </citation>
    <scope>NUCLEOTIDE SEQUENCE [LARGE SCALE GENOMIC DNA]</scope>
    <source>
        <strain evidence="2 3">L51</strain>
    </source>
</reference>
<keyword evidence="1" id="KW-0732">Signal</keyword>
<evidence type="ECO:0000256" key="1">
    <source>
        <dbReference type="SAM" id="SignalP"/>
    </source>
</evidence>